<comment type="caution">
    <text evidence="6">The sequence shown here is derived from an EMBL/GenBank/DDBJ whole genome shotgun (WGS) entry which is preliminary data.</text>
</comment>
<dbReference type="Gene3D" id="3.40.50.1820">
    <property type="entry name" value="alpha/beta hydrolase"/>
    <property type="match status" value="1"/>
</dbReference>
<feature type="domain" description="Peptidase S33 tripeptidyl aminopeptidase-like C-terminal" evidence="5">
    <location>
        <begin position="414"/>
        <end position="518"/>
    </location>
</feature>
<evidence type="ECO:0000313" key="6">
    <source>
        <dbReference type="EMBL" id="GAA2735027.1"/>
    </source>
</evidence>
<dbReference type="GO" id="GO:0016787">
    <property type="term" value="F:hydrolase activity"/>
    <property type="evidence" value="ECO:0007669"/>
    <property type="project" value="UniProtKB-KW"/>
</dbReference>
<name>A0ABN3UL86_9MICO</name>
<dbReference type="PROSITE" id="PS51257">
    <property type="entry name" value="PROKAR_LIPOPROTEIN"/>
    <property type="match status" value="1"/>
</dbReference>
<feature type="signal peptide" evidence="4">
    <location>
        <begin position="1"/>
        <end position="28"/>
    </location>
</feature>
<evidence type="ECO:0000256" key="2">
    <source>
        <dbReference type="ARBA" id="ARBA00022729"/>
    </source>
</evidence>
<dbReference type="InterPro" id="IPR051601">
    <property type="entry name" value="Serine_prot/Carboxylest_S33"/>
</dbReference>
<dbReference type="InterPro" id="IPR013595">
    <property type="entry name" value="Pept_S33_TAP-like_C"/>
</dbReference>
<reference evidence="6 7" key="1">
    <citation type="journal article" date="2019" name="Int. J. Syst. Evol. Microbiol.">
        <title>The Global Catalogue of Microorganisms (GCM) 10K type strain sequencing project: providing services to taxonomists for standard genome sequencing and annotation.</title>
        <authorList>
            <consortium name="The Broad Institute Genomics Platform"/>
            <consortium name="The Broad Institute Genome Sequencing Center for Infectious Disease"/>
            <person name="Wu L."/>
            <person name="Ma J."/>
        </authorList>
    </citation>
    <scope>NUCLEOTIDE SEQUENCE [LARGE SCALE GENOMIC DNA]</scope>
    <source>
        <strain evidence="6 7">JCM 16378</strain>
    </source>
</reference>
<sequence>MPPMTSRARVLVAAAAITAVSLSGCSLLGGDDAAPTTSSTAAATPPAGSEALASYYGQQLAWAKCQIGECAKLKVPLDYAAPDGDQIEISVLRMKATKSKDRIGSLVVNPGGPGGSGVDYAQAADFIVGKPVRQRFDVVGFDPRGVQRSQPVDCLPDAQMDDFLGQDPTPDDATEAAEFAASGKEFAQGCQQRTGALVSHVSTVDAAKDMDILRSALGDEQLNFLGKSYGTFLGATYAGLFPKLVGRFVLDGVLPPDITSAEVSKGQAEGFERATRAYAADCVDEGDCPLGGSVDEVMSGLRGLLTRLDQQPVPMQDGRLNQLTEGWAATGIAQAMYDQGSWGTLTDALTDVVRRNDGTELMKLADQYAQRNQNGAYAGNLLEAFYAISCLDNPDSADPDVYAQRAADNAKVAPTWGPFLAWGSLVCGQWPVKAAEGGGGPQKISAEGSGPIVVVGTTRDPATPYEWSVRLRDQLSNASLITFDGDGHTAYARSNGCIDDAINDYFTDGTVPKDGTKC</sequence>
<comment type="similarity">
    <text evidence="1">Belongs to the peptidase S33 family.</text>
</comment>
<dbReference type="Proteomes" id="UP001501326">
    <property type="component" value="Unassembled WGS sequence"/>
</dbReference>
<evidence type="ECO:0000256" key="4">
    <source>
        <dbReference type="SAM" id="SignalP"/>
    </source>
</evidence>
<proteinExistence type="inferred from homology"/>
<evidence type="ECO:0000259" key="5">
    <source>
        <dbReference type="Pfam" id="PF08386"/>
    </source>
</evidence>
<keyword evidence="2 4" id="KW-0732">Signal</keyword>
<dbReference type="InterPro" id="IPR029058">
    <property type="entry name" value="AB_hydrolase_fold"/>
</dbReference>
<evidence type="ECO:0000256" key="3">
    <source>
        <dbReference type="ARBA" id="ARBA00022801"/>
    </source>
</evidence>
<accession>A0ABN3UL86</accession>
<dbReference type="Pfam" id="PF08386">
    <property type="entry name" value="Abhydrolase_4"/>
    <property type="match status" value="1"/>
</dbReference>
<protein>
    <submittedName>
        <fullName evidence="6">Alpha/beta hydrolase</fullName>
    </submittedName>
</protein>
<evidence type="ECO:0000313" key="7">
    <source>
        <dbReference type="Proteomes" id="UP001501326"/>
    </source>
</evidence>
<dbReference type="PANTHER" id="PTHR43248">
    <property type="entry name" value="2-SUCCINYL-6-HYDROXY-2,4-CYCLOHEXADIENE-1-CARBOXYLATE SYNTHASE"/>
    <property type="match status" value="1"/>
</dbReference>
<organism evidence="6 7">
    <name type="scientific">Pedococcus aerophilus</name>
    <dbReference type="NCBI Taxonomy" id="436356"/>
    <lineage>
        <taxon>Bacteria</taxon>
        <taxon>Bacillati</taxon>
        <taxon>Actinomycetota</taxon>
        <taxon>Actinomycetes</taxon>
        <taxon>Micrococcales</taxon>
        <taxon>Intrasporangiaceae</taxon>
        <taxon>Pedococcus</taxon>
    </lineage>
</organism>
<dbReference type="EMBL" id="BAAARN010000001">
    <property type="protein sequence ID" value="GAA2735027.1"/>
    <property type="molecule type" value="Genomic_DNA"/>
</dbReference>
<keyword evidence="7" id="KW-1185">Reference proteome</keyword>
<keyword evidence="3 6" id="KW-0378">Hydrolase</keyword>
<dbReference type="PANTHER" id="PTHR43248:SF29">
    <property type="entry name" value="TRIPEPTIDYL AMINOPEPTIDASE"/>
    <property type="match status" value="1"/>
</dbReference>
<gene>
    <name evidence="6" type="ORF">GCM10009867_16430</name>
</gene>
<feature type="chain" id="PRO_5046689989" evidence="4">
    <location>
        <begin position="29"/>
        <end position="518"/>
    </location>
</feature>
<dbReference type="SUPFAM" id="SSF53474">
    <property type="entry name" value="alpha/beta-Hydrolases"/>
    <property type="match status" value="1"/>
</dbReference>
<evidence type="ECO:0000256" key="1">
    <source>
        <dbReference type="ARBA" id="ARBA00010088"/>
    </source>
</evidence>